<dbReference type="InterPro" id="IPR050272">
    <property type="entry name" value="Isochorismatase-like_hydrls"/>
</dbReference>
<organism evidence="3">
    <name type="scientific">Proteus mirabilis</name>
    <dbReference type="NCBI Taxonomy" id="584"/>
    <lineage>
        <taxon>Bacteria</taxon>
        <taxon>Pseudomonadati</taxon>
        <taxon>Pseudomonadota</taxon>
        <taxon>Gammaproteobacteria</taxon>
        <taxon>Enterobacterales</taxon>
        <taxon>Morganellaceae</taxon>
        <taxon>Proteus</taxon>
    </lineage>
</organism>
<feature type="domain" description="Isochorismatase-like" evidence="2">
    <location>
        <begin position="16"/>
        <end position="195"/>
    </location>
</feature>
<dbReference type="CDD" id="cd00431">
    <property type="entry name" value="cysteine_hydrolases"/>
    <property type="match status" value="1"/>
</dbReference>
<protein>
    <submittedName>
        <fullName evidence="3">Cysteine hydrolase</fullName>
    </submittedName>
</protein>
<name>A0ABD5LW31_PROMI</name>
<dbReference type="Pfam" id="PF00857">
    <property type="entry name" value="Isochorismatase"/>
    <property type="match status" value="1"/>
</dbReference>
<dbReference type="SUPFAM" id="SSF52499">
    <property type="entry name" value="Isochorismatase-like hydrolases"/>
    <property type="match status" value="1"/>
</dbReference>
<proteinExistence type="predicted"/>
<dbReference type="InterPro" id="IPR000868">
    <property type="entry name" value="Isochorismatase-like_dom"/>
</dbReference>
<dbReference type="RefSeq" id="WP_110706717.1">
    <property type="nucleotide sequence ID" value="NZ_CP029725.1"/>
</dbReference>
<sequence>MTTQFNNNNNNIDKNSALLVMDFQTTILNNFLPQDRAEDVIRNTSSLISATRAAGIPIIYVSVEFREGYPEVSQNNIIFSSIKDNGILITNSESSAIHIHDDIFPQENEIVIIKRRVGAFSFTELEMVLRTQGIETLILAGVTTSGVILSTVSQAFDLDYRLVIASDCCADPDHDTHVFLLEKILSQHAVVTSSSEISKYWV</sequence>
<evidence type="ECO:0000256" key="1">
    <source>
        <dbReference type="ARBA" id="ARBA00022801"/>
    </source>
</evidence>
<keyword evidence="1 3" id="KW-0378">Hydrolase</keyword>
<dbReference type="InterPro" id="IPR036380">
    <property type="entry name" value="Isochorismatase-like_sf"/>
</dbReference>
<comment type="caution">
    <text evidence="3">The sequence shown here is derived from an EMBL/GenBank/DDBJ whole genome shotgun (WGS) entry which is preliminary data.</text>
</comment>
<dbReference type="GO" id="GO:0016787">
    <property type="term" value="F:hydrolase activity"/>
    <property type="evidence" value="ECO:0007669"/>
    <property type="project" value="UniProtKB-KW"/>
</dbReference>
<reference evidence="3" key="1">
    <citation type="submission" date="2021-05" db="EMBL/GenBank/DDBJ databases">
        <title>First report of NDM-5 and VEB-6 producing Proteus mirabilis isolated from blood of a sepsis patient in Kolkata, India.</title>
        <authorList>
            <person name="Halder G."/>
            <person name="Chaudhuri B."/>
            <person name="Dutta S."/>
        </authorList>
    </citation>
    <scope>NUCLEOTIDE SEQUENCE [LARGE SCALE GENOMIC DNA]</scope>
    <source>
        <strain evidence="3">7049</strain>
    </source>
</reference>
<dbReference type="EMBL" id="JADQCH020000001">
    <property type="protein sequence ID" value="MEY2344569.1"/>
    <property type="molecule type" value="Genomic_DNA"/>
</dbReference>
<gene>
    <name evidence="3" type="ORF">I3679_012675</name>
</gene>
<dbReference type="PANTHER" id="PTHR43540">
    <property type="entry name" value="PEROXYUREIDOACRYLATE/UREIDOACRYLATE AMIDOHYDROLASE-RELATED"/>
    <property type="match status" value="1"/>
</dbReference>
<evidence type="ECO:0000259" key="2">
    <source>
        <dbReference type="Pfam" id="PF00857"/>
    </source>
</evidence>
<dbReference type="Gene3D" id="3.40.50.850">
    <property type="entry name" value="Isochorismatase-like"/>
    <property type="match status" value="1"/>
</dbReference>
<dbReference type="PANTHER" id="PTHR43540:SF1">
    <property type="entry name" value="ISOCHORISMATASE HYDROLASE"/>
    <property type="match status" value="1"/>
</dbReference>
<accession>A0ABD5LW31</accession>
<dbReference type="AlphaFoldDB" id="A0ABD5LW31"/>
<evidence type="ECO:0000313" key="3">
    <source>
        <dbReference type="EMBL" id="MEY2344569.1"/>
    </source>
</evidence>